<accession>A0A5C3KW57</accession>
<keyword evidence="2" id="KW-0812">Transmembrane</keyword>
<feature type="transmembrane region" description="Helical" evidence="2">
    <location>
        <begin position="139"/>
        <end position="160"/>
    </location>
</feature>
<proteinExistence type="predicted"/>
<organism evidence="3 4">
    <name type="scientific">Coprinopsis marcescibilis</name>
    <name type="common">Agaric fungus</name>
    <name type="synonym">Psathyrella marcescibilis</name>
    <dbReference type="NCBI Taxonomy" id="230819"/>
    <lineage>
        <taxon>Eukaryota</taxon>
        <taxon>Fungi</taxon>
        <taxon>Dikarya</taxon>
        <taxon>Basidiomycota</taxon>
        <taxon>Agaricomycotina</taxon>
        <taxon>Agaricomycetes</taxon>
        <taxon>Agaricomycetidae</taxon>
        <taxon>Agaricales</taxon>
        <taxon>Agaricineae</taxon>
        <taxon>Psathyrellaceae</taxon>
        <taxon>Coprinopsis</taxon>
    </lineage>
</organism>
<sequence length="274" mass="30316">MFSVVGKRKVISHVVLFVLNIVVLGLATKVNRFTDFFYVADLFPLAISVITTVLLFVMLTIDAALDRCWTGYAQTEAGVLGVLSIFWLGKWISFNAFSTSRWGGVPMSCDEIPECKYQVLLTSFEEGRTWCKDVHALKAFVWIVFLTCFGITAWTVTYTVTQFRRGNRHILKMPLSRYTPNALPGAVFTTSATAAFPQSFPSPSPTTSSSPKYPFGGFGSRLGRTSGGPFGAHSDSEFMQWQFEKTPTDLPEPLPLPRPVMGQGGAPRTASQLW</sequence>
<feature type="transmembrane region" description="Helical" evidence="2">
    <location>
        <begin position="12"/>
        <end position="30"/>
    </location>
</feature>
<name>A0A5C3KW57_COPMA</name>
<dbReference type="EMBL" id="ML210206">
    <property type="protein sequence ID" value="TFK24093.1"/>
    <property type="molecule type" value="Genomic_DNA"/>
</dbReference>
<reference evidence="3 4" key="1">
    <citation type="journal article" date="2019" name="Nat. Ecol. Evol.">
        <title>Megaphylogeny resolves global patterns of mushroom evolution.</title>
        <authorList>
            <person name="Varga T."/>
            <person name="Krizsan K."/>
            <person name="Foldi C."/>
            <person name="Dima B."/>
            <person name="Sanchez-Garcia M."/>
            <person name="Sanchez-Ramirez S."/>
            <person name="Szollosi G.J."/>
            <person name="Szarkandi J.G."/>
            <person name="Papp V."/>
            <person name="Albert L."/>
            <person name="Andreopoulos W."/>
            <person name="Angelini C."/>
            <person name="Antonin V."/>
            <person name="Barry K.W."/>
            <person name="Bougher N.L."/>
            <person name="Buchanan P."/>
            <person name="Buyck B."/>
            <person name="Bense V."/>
            <person name="Catcheside P."/>
            <person name="Chovatia M."/>
            <person name="Cooper J."/>
            <person name="Damon W."/>
            <person name="Desjardin D."/>
            <person name="Finy P."/>
            <person name="Geml J."/>
            <person name="Haridas S."/>
            <person name="Hughes K."/>
            <person name="Justo A."/>
            <person name="Karasinski D."/>
            <person name="Kautmanova I."/>
            <person name="Kiss B."/>
            <person name="Kocsube S."/>
            <person name="Kotiranta H."/>
            <person name="LaButti K.M."/>
            <person name="Lechner B.E."/>
            <person name="Liimatainen K."/>
            <person name="Lipzen A."/>
            <person name="Lukacs Z."/>
            <person name="Mihaltcheva S."/>
            <person name="Morgado L.N."/>
            <person name="Niskanen T."/>
            <person name="Noordeloos M.E."/>
            <person name="Ohm R.A."/>
            <person name="Ortiz-Santana B."/>
            <person name="Ovrebo C."/>
            <person name="Racz N."/>
            <person name="Riley R."/>
            <person name="Savchenko A."/>
            <person name="Shiryaev A."/>
            <person name="Soop K."/>
            <person name="Spirin V."/>
            <person name="Szebenyi C."/>
            <person name="Tomsovsky M."/>
            <person name="Tulloss R.E."/>
            <person name="Uehling J."/>
            <person name="Grigoriev I.V."/>
            <person name="Vagvolgyi C."/>
            <person name="Papp T."/>
            <person name="Martin F.M."/>
            <person name="Miettinen O."/>
            <person name="Hibbett D.S."/>
            <person name="Nagy L.G."/>
        </authorList>
    </citation>
    <scope>NUCLEOTIDE SEQUENCE [LARGE SCALE GENOMIC DNA]</scope>
    <source>
        <strain evidence="3 4">CBS 121175</strain>
    </source>
</reference>
<evidence type="ECO:0008006" key="5">
    <source>
        <dbReference type="Google" id="ProtNLM"/>
    </source>
</evidence>
<protein>
    <recommendedName>
        <fullName evidence="5">MARVEL domain-containing protein</fullName>
    </recommendedName>
</protein>
<evidence type="ECO:0000256" key="2">
    <source>
        <dbReference type="SAM" id="Phobius"/>
    </source>
</evidence>
<feature type="transmembrane region" description="Helical" evidence="2">
    <location>
        <begin position="42"/>
        <end position="65"/>
    </location>
</feature>
<dbReference type="OrthoDB" id="2793550at2759"/>
<keyword evidence="4" id="KW-1185">Reference proteome</keyword>
<dbReference type="AlphaFoldDB" id="A0A5C3KW57"/>
<keyword evidence="2" id="KW-1133">Transmembrane helix</keyword>
<evidence type="ECO:0000313" key="4">
    <source>
        <dbReference type="Proteomes" id="UP000307440"/>
    </source>
</evidence>
<dbReference type="Proteomes" id="UP000307440">
    <property type="component" value="Unassembled WGS sequence"/>
</dbReference>
<keyword evidence="2" id="KW-0472">Membrane</keyword>
<feature type="transmembrane region" description="Helical" evidence="2">
    <location>
        <begin position="77"/>
        <end position="97"/>
    </location>
</feature>
<gene>
    <name evidence="3" type="ORF">FA15DRAFT_704855</name>
</gene>
<feature type="region of interest" description="Disordered" evidence="1">
    <location>
        <begin position="247"/>
        <end position="274"/>
    </location>
</feature>
<evidence type="ECO:0000313" key="3">
    <source>
        <dbReference type="EMBL" id="TFK24093.1"/>
    </source>
</evidence>
<dbReference type="STRING" id="230819.A0A5C3KW57"/>
<evidence type="ECO:0000256" key="1">
    <source>
        <dbReference type="SAM" id="MobiDB-lite"/>
    </source>
</evidence>